<sequence>MDKLAKRISTDTKANVKPYSGRSTSHHKKMTEEDNSANGRNVYWRRSSGKLVQRSENKDYDEQMKTCAYTIECTFGVTVEEHPWSE</sequence>
<keyword evidence="3" id="KW-1185">Reference proteome</keyword>
<proteinExistence type="predicted"/>
<reference evidence="2 3" key="1">
    <citation type="submission" date="2023-08" db="EMBL/GenBank/DDBJ databases">
        <title>A Necator americanus chromosomal reference genome.</title>
        <authorList>
            <person name="Ilik V."/>
            <person name="Petrzelkova K.J."/>
            <person name="Pardy F."/>
            <person name="Fuh T."/>
            <person name="Niatou-Singa F.S."/>
            <person name="Gouil Q."/>
            <person name="Baker L."/>
            <person name="Ritchie M.E."/>
            <person name="Jex A.R."/>
            <person name="Gazzola D."/>
            <person name="Li H."/>
            <person name="Toshio Fujiwara R."/>
            <person name="Zhan B."/>
            <person name="Aroian R.V."/>
            <person name="Pafco B."/>
            <person name="Schwarz E.M."/>
        </authorList>
    </citation>
    <scope>NUCLEOTIDE SEQUENCE [LARGE SCALE GENOMIC DNA]</scope>
    <source>
        <strain evidence="2 3">Aroian</strain>
        <tissue evidence="2">Whole animal</tissue>
    </source>
</reference>
<feature type="region of interest" description="Disordered" evidence="1">
    <location>
        <begin position="1"/>
        <end position="48"/>
    </location>
</feature>
<evidence type="ECO:0000313" key="3">
    <source>
        <dbReference type="Proteomes" id="UP001303046"/>
    </source>
</evidence>
<organism evidence="2 3">
    <name type="scientific">Necator americanus</name>
    <name type="common">Human hookworm</name>
    <dbReference type="NCBI Taxonomy" id="51031"/>
    <lineage>
        <taxon>Eukaryota</taxon>
        <taxon>Metazoa</taxon>
        <taxon>Ecdysozoa</taxon>
        <taxon>Nematoda</taxon>
        <taxon>Chromadorea</taxon>
        <taxon>Rhabditida</taxon>
        <taxon>Rhabditina</taxon>
        <taxon>Rhabditomorpha</taxon>
        <taxon>Strongyloidea</taxon>
        <taxon>Ancylostomatidae</taxon>
        <taxon>Bunostominae</taxon>
        <taxon>Necator</taxon>
    </lineage>
</organism>
<gene>
    <name evidence="2" type="primary">Necator_chrII.g5730</name>
    <name evidence="2" type="ORF">RB195_017937</name>
</gene>
<feature type="compositionally biased region" description="Basic and acidic residues" evidence="1">
    <location>
        <begin position="1"/>
        <end position="10"/>
    </location>
</feature>
<evidence type="ECO:0000256" key="1">
    <source>
        <dbReference type="SAM" id="MobiDB-lite"/>
    </source>
</evidence>
<dbReference type="Proteomes" id="UP001303046">
    <property type="component" value="Unassembled WGS sequence"/>
</dbReference>
<dbReference type="EMBL" id="JAVFWL010000002">
    <property type="protein sequence ID" value="KAK6734455.1"/>
    <property type="molecule type" value="Genomic_DNA"/>
</dbReference>
<accession>A0ABR1C8H6</accession>
<evidence type="ECO:0000313" key="2">
    <source>
        <dbReference type="EMBL" id="KAK6734455.1"/>
    </source>
</evidence>
<name>A0ABR1C8H6_NECAM</name>
<comment type="caution">
    <text evidence="2">The sequence shown here is derived from an EMBL/GenBank/DDBJ whole genome shotgun (WGS) entry which is preliminary data.</text>
</comment>
<protein>
    <submittedName>
        <fullName evidence="2">Uncharacterized protein</fullName>
    </submittedName>
</protein>